<organism evidence="1 2">
    <name type="scientific">Candidatus Sungbacteria bacterium RIFCSPLOWO2_01_FULL_60_25</name>
    <dbReference type="NCBI Taxonomy" id="1802281"/>
    <lineage>
        <taxon>Bacteria</taxon>
        <taxon>Candidatus Sungiibacteriota</taxon>
    </lineage>
</organism>
<dbReference type="PANTHER" id="PTHR38597">
    <property type="entry name" value="BLL3834 PROTEIN"/>
    <property type="match status" value="1"/>
</dbReference>
<protein>
    <recommendedName>
        <fullName evidence="3">DUF763 domain-containing protein</fullName>
    </recommendedName>
</protein>
<comment type="caution">
    <text evidence="1">The sequence shown here is derived from an EMBL/GenBank/DDBJ whole genome shotgun (WGS) entry which is preliminary data.</text>
</comment>
<dbReference type="InterPro" id="IPR008482">
    <property type="entry name" value="DUF763"/>
</dbReference>
<dbReference type="AlphaFoldDB" id="A0A1G2LDQ1"/>
<dbReference type="Proteomes" id="UP000178977">
    <property type="component" value="Unassembled WGS sequence"/>
</dbReference>
<reference evidence="1 2" key="1">
    <citation type="journal article" date="2016" name="Nat. Commun.">
        <title>Thousands of microbial genomes shed light on interconnected biogeochemical processes in an aquifer system.</title>
        <authorList>
            <person name="Anantharaman K."/>
            <person name="Brown C.T."/>
            <person name="Hug L.A."/>
            <person name="Sharon I."/>
            <person name="Castelle C.J."/>
            <person name="Probst A.J."/>
            <person name="Thomas B.C."/>
            <person name="Singh A."/>
            <person name="Wilkins M.J."/>
            <person name="Karaoz U."/>
            <person name="Brodie E.L."/>
            <person name="Williams K.H."/>
            <person name="Hubbard S.S."/>
            <person name="Banfield J.F."/>
        </authorList>
    </citation>
    <scope>NUCLEOTIDE SEQUENCE [LARGE SCALE GENOMIC DNA]</scope>
</reference>
<sequence length="416" mass="46624">MLPLKRYNEAVIRRGVATFTLDSGKCPPWLFARMVKLGRGITEVLVDEFGPDEFIRRISDPVWFQSLGTVLAFDWNASGLTTILTAALKEAIRGEERRLGVFICGGKGKTSRRTPEEIARWGEWLRLPPGAADGLAYNSKMAAKVDSALVQDGFQIYHHSFFFSENGAWSVVQQGMNAEAGAARRYHWFSDKTLINADKDADLRGSKKKIDFVEEPHAAIASETFVKNALNLVSRNSAKTRTLSVEMVQAGLPSLMKDVTILRKHSSTLSKMVSLKYGKEQLTLLKLENTEFRTHPVVHEDFTRSRYLDKILARMTVAKPKNYEALVALEGVGPKTVRALALVGEVIYGAKPSYEDPARYSFAHGGKDATPYPVDRPTYDETIAVLQRAVRRAAWDARDKDRALWRLAGRRRSAIY</sequence>
<dbReference type="Pfam" id="PF05559">
    <property type="entry name" value="DUF763"/>
    <property type="match status" value="1"/>
</dbReference>
<gene>
    <name evidence="1" type="ORF">A3A44_02075</name>
</gene>
<name>A0A1G2LDQ1_9BACT</name>
<evidence type="ECO:0000313" key="2">
    <source>
        <dbReference type="Proteomes" id="UP000178977"/>
    </source>
</evidence>
<evidence type="ECO:0000313" key="1">
    <source>
        <dbReference type="EMBL" id="OHA09747.1"/>
    </source>
</evidence>
<dbReference type="EMBL" id="MHQT01000014">
    <property type="protein sequence ID" value="OHA09747.1"/>
    <property type="molecule type" value="Genomic_DNA"/>
</dbReference>
<proteinExistence type="predicted"/>
<dbReference type="PANTHER" id="PTHR38597:SF1">
    <property type="entry name" value="BLL3834 PROTEIN"/>
    <property type="match status" value="1"/>
</dbReference>
<accession>A0A1G2LDQ1</accession>
<evidence type="ECO:0008006" key="3">
    <source>
        <dbReference type="Google" id="ProtNLM"/>
    </source>
</evidence>